<feature type="active site" description="Charge relay system" evidence="4">
    <location>
        <position position="841"/>
    </location>
</feature>
<dbReference type="Pfam" id="PF00082">
    <property type="entry name" value="Peptidase_S8"/>
    <property type="match status" value="1"/>
</dbReference>
<protein>
    <recommendedName>
        <fullName evidence="7">Peptidase S8/S53 domain-containing protein</fullName>
    </recommendedName>
</protein>
<feature type="compositionally biased region" description="Acidic residues" evidence="6">
    <location>
        <begin position="26"/>
        <end position="72"/>
    </location>
</feature>
<keyword evidence="2 4" id="KW-0378">Hydrolase</keyword>
<dbReference type="AlphaFoldDB" id="A0A2T4B7D1"/>
<dbReference type="PRINTS" id="PR00723">
    <property type="entry name" value="SUBTILISIN"/>
</dbReference>
<dbReference type="Gene3D" id="3.40.50.200">
    <property type="entry name" value="Peptidase S8/S53 domain"/>
    <property type="match status" value="1"/>
</dbReference>
<dbReference type="Pfam" id="PF00023">
    <property type="entry name" value="Ank"/>
    <property type="match status" value="1"/>
</dbReference>
<dbReference type="InterPro" id="IPR000209">
    <property type="entry name" value="Peptidase_S8/S53_dom"/>
</dbReference>
<proteinExistence type="inferred from homology"/>
<feature type="compositionally biased region" description="Polar residues" evidence="6">
    <location>
        <begin position="11"/>
        <end position="22"/>
    </location>
</feature>
<dbReference type="Gene3D" id="1.25.40.20">
    <property type="entry name" value="Ankyrin repeat-containing domain"/>
    <property type="match status" value="1"/>
</dbReference>
<comment type="similarity">
    <text evidence="4">Belongs to the peptidase S8 family.</text>
</comment>
<dbReference type="PROSITE" id="PS00136">
    <property type="entry name" value="SUBTILASE_ASP"/>
    <property type="match status" value="1"/>
</dbReference>
<dbReference type="GeneID" id="36606024"/>
<sequence length="1165" mass="131379">MDMPLTESRNDPIQNLYGSANGTVEDPLEEANQEEEDGHEHDDDEDDDEYDEDSDGEGGDDDEGYGGEEDGQIDGHFSTESAEERMEREEREKAEELAEWKEQKLAVIENEIKKAAANEKQLDKDDFLATYGDALDHIMQESPNKTNVLHMLARNAFKSPSQFPGWIIDYLHHNTIKDPHGKTSDSLSKLLADKAQTNPSLALAFAIRWDNEPFIQAILSIEMQQGDESLRDSLRNNLREPVDGPRNCIHWSIENLPSKLTVQLIERATGDECLLARDGGGYTPLHLAVEYPKCLGRLEVIKALLKHGERALDQRCKEGLSVYRYYQKTKADYRAKIQKEASRKAAEPSKTKSLPGRTGSHLKQAKEKQQTIREDWREKEKRNDVAKPLLDDKDKSRNGMRNGFTADVELRNQGESEEPIKPLQRTLTGSQEISTVPKAAVPANKRRSSAKKLTNGKKVAMSSKSAKEKERVEEEIEDEIKLQYFRSTFKLPKADRDVKSANEFLYAQGKGPSFLEQHVFTTVYGPKEFDQTLHHVAVDRIILKQTKNKEAGRTDMEIIFKLLKDKGVRHIVKVIVFDSEMPPHSDESIERCLLGFKSIEILDWRKVDLCPETILKACPKVVELHLWWSGNNAILIAWSAPGGLAKLPRLREIHLHQTKTGLISNGEAQCIESAERDKQNLQRFKERIQRDRIAQRPKEYGPEERKTLPLSGQSSTVTVLDMWPDITVDESDTNNAVHGRSTVSHGQQPSQTAARYRRRRHDWLDVMDKFAAGIDLIDMERTHPPDIFGEDVRVALIDDGVEITNKKLTDRIYNGWTCDTGYEGDGLEGIPRPYTSSETQHGTFMASTICRICPRAKIFVFRLDVVSTPGERAHFTAKSAADALELAIDPSRKFDIISMSWTIVKNETNAHDIERLDRALRKADDRKSLLLFCASPDNGEMADAKAETFYPFGCENVNSLFKMAAATVDGNRVSMAGSRFDYSLPGHEVEDSSQGIGEIAREALQKNRQASETEHSGLKTGSSIATALGAGLAALIIYCVRLGAAYTHRVDRSSGNPVNADADAGVLGRKSLELIKQPKHMREVFKRMLNKSSSSDRYVEVYDYFGILANELKTLGQQIEELKDRIQNEMLEGTAEREMAEKELQQKNDERMAKITKLATRFVST</sequence>
<dbReference type="OrthoDB" id="5093543at2759"/>
<feature type="active site" description="Charge relay system" evidence="4">
    <location>
        <position position="1023"/>
    </location>
</feature>
<dbReference type="PROSITE" id="PS51892">
    <property type="entry name" value="SUBTILASE"/>
    <property type="match status" value="1"/>
</dbReference>
<feature type="region of interest" description="Disordered" evidence="6">
    <location>
        <begin position="338"/>
        <end position="404"/>
    </location>
</feature>
<feature type="region of interest" description="Disordered" evidence="6">
    <location>
        <begin position="736"/>
        <end position="755"/>
    </location>
</feature>
<dbReference type="GO" id="GO:0004252">
    <property type="term" value="F:serine-type endopeptidase activity"/>
    <property type="evidence" value="ECO:0007669"/>
    <property type="project" value="UniProtKB-UniRule"/>
</dbReference>
<keyword evidence="5" id="KW-0175">Coiled coil</keyword>
<keyword evidence="3 4" id="KW-0720">Serine protease</keyword>
<evidence type="ECO:0000256" key="3">
    <source>
        <dbReference type="ARBA" id="ARBA00022825"/>
    </source>
</evidence>
<feature type="coiled-coil region" evidence="5">
    <location>
        <begin position="1105"/>
        <end position="1150"/>
    </location>
</feature>
<dbReference type="SMART" id="SM00248">
    <property type="entry name" value="ANK"/>
    <property type="match status" value="1"/>
</dbReference>
<accession>A0A2T4B7D1</accession>
<feature type="compositionally biased region" description="Basic and acidic residues" evidence="6">
    <location>
        <begin position="82"/>
        <end position="95"/>
    </location>
</feature>
<dbReference type="EMBL" id="KZ680215">
    <property type="protein sequence ID" value="PTB65121.1"/>
    <property type="molecule type" value="Genomic_DNA"/>
</dbReference>
<keyword evidence="9" id="KW-1185">Reference proteome</keyword>
<organism evidence="8 9">
    <name type="scientific">Trichoderma citrinoviride</name>
    <dbReference type="NCBI Taxonomy" id="58853"/>
    <lineage>
        <taxon>Eukaryota</taxon>
        <taxon>Fungi</taxon>
        <taxon>Dikarya</taxon>
        <taxon>Ascomycota</taxon>
        <taxon>Pezizomycotina</taxon>
        <taxon>Sordariomycetes</taxon>
        <taxon>Hypocreomycetidae</taxon>
        <taxon>Hypocreales</taxon>
        <taxon>Hypocreaceae</taxon>
        <taxon>Trichoderma</taxon>
    </lineage>
</organism>
<evidence type="ECO:0000313" key="8">
    <source>
        <dbReference type="EMBL" id="PTB65121.1"/>
    </source>
</evidence>
<evidence type="ECO:0000256" key="1">
    <source>
        <dbReference type="ARBA" id="ARBA00022670"/>
    </source>
</evidence>
<name>A0A2T4B7D1_9HYPO</name>
<evidence type="ECO:0000256" key="6">
    <source>
        <dbReference type="SAM" id="MobiDB-lite"/>
    </source>
</evidence>
<feature type="compositionally biased region" description="Polar residues" evidence="6">
    <location>
        <begin position="736"/>
        <end position="753"/>
    </location>
</feature>
<evidence type="ECO:0000256" key="2">
    <source>
        <dbReference type="ARBA" id="ARBA00022801"/>
    </source>
</evidence>
<dbReference type="InterPro" id="IPR023827">
    <property type="entry name" value="Peptidase_S8_Asp-AS"/>
</dbReference>
<reference evidence="9" key="1">
    <citation type="submission" date="2016-07" db="EMBL/GenBank/DDBJ databases">
        <title>Multiple horizontal gene transfer events from other fungi enriched the ability of initially mycotrophic Trichoderma (Ascomycota) to feed on dead plant biomass.</title>
        <authorList>
            <consortium name="DOE Joint Genome Institute"/>
            <person name="Atanasova L."/>
            <person name="Chenthamara K."/>
            <person name="Zhang J."/>
            <person name="Grujic M."/>
            <person name="Henrissat B."/>
            <person name="Kuo A."/>
            <person name="Aerts A."/>
            <person name="Salamov A."/>
            <person name="Lipzen A."/>
            <person name="Labutti K."/>
            <person name="Barry K."/>
            <person name="Miao Y."/>
            <person name="Rahimi M.J."/>
            <person name="Shen Q."/>
            <person name="Grigoriev I.V."/>
            <person name="Kubicek C.P."/>
            <person name="Druzhinina I.S."/>
        </authorList>
    </citation>
    <scope>NUCLEOTIDE SEQUENCE [LARGE SCALE GENOMIC DNA]</scope>
    <source>
        <strain evidence="9">TUCIM 6016</strain>
    </source>
</reference>
<dbReference type="SUPFAM" id="SSF48403">
    <property type="entry name" value="Ankyrin repeat"/>
    <property type="match status" value="1"/>
</dbReference>
<evidence type="ECO:0000256" key="4">
    <source>
        <dbReference type="PROSITE-ProRule" id="PRU01240"/>
    </source>
</evidence>
<dbReference type="RefSeq" id="XP_024748441.1">
    <property type="nucleotide sequence ID" value="XM_024897906.1"/>
</dbReference>
<feature type="region of interest" description="Disordered" evidence="6">
    <location>
        <begin position="439"/>
        <end position="466"/>
    </location>
</feature>
<keyword evidence="1 4" id="KW-0645">Protease</keyword>
<evidence type="ECO:0000259" key="7">
    <source>
        <dbReference type="Pfam" id="PF00082"/>
    </source>
</evidence>
<evidence type="ECO:0000256" key="5">
    <source>
        <dbReference type="SAM" id="Coils"/>
    </source>
</evidence>
<dbReference type="SUPFAM" id="SSF52743">
    <property type="entry name" value="Subtilisin-like"/>
    <property type="match status" value="1"/>
</dbReference>
<gene>
    <name evidence="8" type="ORF">BBK36DRAFT_20935</name>
</gene>
<feature type="active site" description="Charge relay system" evidence="4">
    <location>
        <position position="798"/>
    </location>
</feature>
<feature type="compositionally biased region" description="Basic and acidic residues" evidence="6">
    <location>
        <begin position="338"/>
        <end position="350"/>
    </location>
</feature>
<evidence type="ECO:0000313" key="9">
    <source>
        <dbReference type="Proteomes" id="UP000241546"/>
    </source>
</evidence>
<dbReference type="InterPro" id="IPR036852">
    <property type="entry name" value="Peptidase_S8/S53_dom_sf"/>
</dbReference>
<dbReference type="InterPro" id="IPR015500">
    <property type="entry name" value="Peptidase_S8_subtilisin-rel"/>
</dbReference>
<feature type="compositionally biased region" description="Basic and acidic residues" evidence="6">
    <location>
        <begin position="364"/>
        <end position="397"/>
    </location>
</feature>
<dbReference type="InterPro" id="IPR002110">
    <property type="entry name" value="Ankyrin_rpt"/>
</dbReference>
<dbReference type="GO" id="GO:0006508">
    <property type="term" value="P:proteolysis"/>
    <property type="evidence" value="ECO:0007669"/>
    <property type="project" value="UniProtKB-KW"/>
</dbReference>
<dbReference type="Proteomes" id="UP000241546">
    <property type="component" value="Unassembled WGS sequence"/>
</dbReference>
<dbReference type="InterPro" id="IPR036770">
    <property type="entry name" value="Ankyrin_rpt-contain_sf"/>
</dbReference>
<feature type="domain" description="Peptidase S8/S53" evidence="7">
    <location>
        <begin position="789"/>
        <end position="1037"/>
    </location>
</feature>
<feature type="region of interest" description="Disordered" evidence="6">
    <location>
        <begin position="1"/>
        <end position="95"/>
    </location>
</feature>